<feature type="compositionally biased region" description="Basic and acidic residues" evidence="1">
    <location>
        <begin position="372"/>
        <end position="382"/>
    </location>
</feature>
<dbReference type="PDB" id="8UJG">
    <property type="method" value="X-ray"/>
    <property type="resolution" value="2.27 A"/>
    <property type="chains" value="D=616-634"/>
</dbReference>
<evidence type="ECO:0000256" key="1">
    <source>
        <dbReference type="SAM" id="MobiDB-lite"/>
    </source>
</evidence>
<dbReference type="EMBL" id="CM002036">
    <property type="protein sequence ID" value="EPT32076.1"/>
    <property type="molecule type" value="Genomic_DNA"/>
</dbReference>
<reference evidence="4" key="2">
    <citation type="journal article" date="2024" name="Nat. Commun.">
        <title>A Toxoplasma gondii O-glycosyltransferase that modulates bradyzoite cyst wall rigidity is distinct from host homologues.</title>
        <authorList>
            <person name="Kumar P."/>
            <person name="Tomita T."/>
            <person name="Gerken T.A."/>
            <person name="Ballard C.J."/>
            <person name="Lee Y.S."/>
            <person name="Weiss L.M."/>
            <person name="Samara N.L."/>
        </authorList>
    </citation>
    <scope>X-RAY CRYSTALLOGRAPHY (2.27 ANGSTROMS) OF 616-634</scope>
</reference>
<feature type="compositionally biased region" description="Low complexity" evidence="1">
    <location>
        <begin position="437"/>
        <end position="457"/>
    </location>
</feature>
<dbReference type="SMR" id="S8F856"/>
<dbReference type="InterPro" id="IPR036755">
    <property type="entry name" value="SRS_dom_sf"/>
</dbReference>
<name>S8F856_TOXGM</name>
<dbReference type="OrthoDB" id="10441513at2759"/>
<dbReference type="KEGG" id="tgo:TGME49_222370"/>
<feature type="region of interest" description="Disordered" evidence="1">
    <location>
        <begin position="167"/>
        <end position="198"/>
    </location>
</feature>
<feature type="region of interest" description="Disordered" evidence="1">
    <location>
        <begin position="313"/>
        <end position="740"/>
    </location>
</feature>
<evidence type="ECO:0000313" key="2">
    <source>
        <dbReference type="EMBL" id="EPT32076.1"/>
    </source>
</evidence>
<keyword evidence="4" id="KW-0002">3D-structure</keyword>
<dbReference type="SUPFAM" id="SSF74877">
    <property type="entry name" value="Major surface antigen p30, SAG1"/>
    <property type="match status" value="1"/>
</dbReference>
<dbReference type="Proteomes" id="UP000001529">
    <property type="component" value="Chromosome II"/>
</dbReference>
<dbReference type="EMBL" id="KE138816">
    <property type="protein sequence ID" value="EPT32076.1"/>
    <property type="molecule type" value="Genomic_DNA"/>
</dbReference>
<evidence type="ECO:0000313" key="3">
    <source>
        <dbReference type="Proteomes" id="UP000001529"/>
    </source>
</evidence>
<gene>
    <name evidence="2" type="primary">SRS13</name>
    <name evidence="2" type="ORF">TGME49_222370</name>
</gene>
<dbReference type="Gene3D" id="2.60.40.1320">
    <property type="entry name" value="SRS domain"/>
    <property type="match status" value="1"/>
</dbReference>
<keyword evidence="3" id="KW-1185">Reference proteome</keyword>
<dbReference type="GeneID" id="7895661"/>
<feature type="compositionally biased region" description="Low complexity" evidence="1">
    <location>
        <begin position="355"/>
        <end position="368"/>
    </location>
</feature>
<dbReference type="AlphaFoldDB" id="S8F856"/>
<sequence>MYPNFFSSVLTQFPASKVTLRVLSRRLAFCRLRFRMQRIFFIAATVAAVALAVSPAAAERDATIDAVVFECEEGLSSITVALDSETPAGLFACAAGATLWPQGDVALDGSCTETVVLDDYFKGAKLERVVLKVEDSSSTRTASEDPRGEIVAVQPCELNGNNGPCDASFFGDPPSEENSSEPSGLNFLEEGVSPSWDEDTEVSLSLEEPVDSENSEHLWVALEKAGGEEVALQSRQEQWVAYRLSVPEKSLANKSLCYKCLSYETDTPSVCNVRIDVRVDAGGKSPPSEQSGAELPEELPSADVAETGEAAELPRALRAGVSPRALADLRPNARGAEKKDAAPKKQLTEEEPPQASGKAAGASGANGAPRENATEKERKLPEKPAAAVARGEDSSLEGKAPEEAGALEKGDEAIEGKKRPDVAALSERAERKSEPIRTPGRASPPASSPALRTSAPSDTALASSGPPEALPLEKEEIDAPRSEGKEGLKTELATPAGQVKPTGGPSQPEKPLETATVAPPAKTQPETTTVAPPAKTQPETTTVAPPAKTQPETTTVAPPAKTQPETTTVAPPAKTQPETATVPPPAKTQPETTTAPPPAKTQPETTTVAPPAKTQPETTTVAPPAKTQPETTTVAPPAKTQPETATVAPPAKTQPGTTTAPPHTEKQVEPTAAGGPTGERGSEPGESEGQGSSHGSEKDGSSSSPSTRASGAEQSPQNSSGGEGGSQSTSPGETGQSGKVVCSTGQVQHVTTEAFKTVMFQCGAGLILDPPFSATTPLVFDYVYHTCTQHVALTSILPGARFLADEAKGDDSSTTYRLTLDAGPPQATTLCYKCVPPKRRPDQSVFTPGCALIVTVAADPNASAASARATWTALTLFSAFVVAFRFAVN</sequence>
<reference evidence="2" key="1">
    <citation type="submission" date="2013-04" db="EMBL/GenBank/DDBJ databases">
        <authorList>
            <person name="Sibley D."/>
            <person name="Venepally P."/>
            <person name="Karamycheva S."/>
            <person name="Hadjithomas M."/>
            <person name="Khan A."/>
            <person name="Brunk B."/>
            <person name="Roos D."/>
            <person name="Caler E."/>
            <person name="Lorenzi H."/>
        </authorList>
    </citation>
    <scope>NUCLEOTIDE SEQUENCE [LARGE SCALE GENOMIC DNA]</scope>
    <source>
        <strain evidence="2">ME49</strain>
    </source>
</reference>
<accession>S8F856</accession>
<feature type="compositionally biased region" description="Basic and acidic residues" evidence="1">
    <location>
        <begin position="335"/>
        <end position="348"/>
    </location>
</feature>
<feature type="compositionally biased region" description="Low complexity" evidence="1">
    <location>
        <begin position="714"/>
        <end position="738"/>
    </location>
</feature>
<dbReference type="VEuPathDB" id="ToxoDB:TGME49_222370"/>
<feature type="compositionally biased region" description="Basic and acidic residues" evidence="1">
    <location>
        <begin position="471"/>
        <end position="489"/>
    </location>
</feature>
<dbReference type="RefSeq" id="XP_002370056.2">
    <property type="nucleotide sequence ID" value="XM_002370015.2"/>
</dbReference>
<proteinExistence type="evidence at protein level"/>
<evidence type="ECO:0007829" key="4">
    <source>
        <dbReference type="PDB" id="8UJG"/>
    </source>
</evidence>
<protein>
    <submittedName>
        <fullName evidence="2">SAG-related sequence SRS13</fullName>
    </submittedName>
</protein>
<organism evidence="2 3">
    <name type="scientific">Toxoplasma gondii (strain ATCC 50611 / Me49)</name>
    <dbReference type="NCBI Taxonomy" id="508771"/>
    <lineage>
        <taxon>Eukaryota</taxon>
        <taxon>Sar</taxon>
        <taxon>Alveolata</taxon>
        <taxon>Apicomplexa</taxon>
        <taxon>Conoidasida</taxon>
        <taxon>Coccidia</taxon>
        <taxon>Eucoccidiorida</taxon>
        <taxon>Eimeriorina</taxon>
        <taxon>Sarcocystidae</taxon>
        <taxon>Toxoplasma</taxon>
    </lineage>
</organism>
<feature type="compositionally biased region" description="Basic and acidic residues" evidence="1">
    <location>
        <begin position="399"/>
        <end position="435"/>
    </location>
</feature>